<evidence type="ECO:0000313" key="2">
    <source>
        <dbReference type="Proteomes" id="UP000799770"/>
    </source>
</evidence>
<dbReference type="EMBL" id="ML977341">
    <property type="protein sequence ID" value="KAF2109576.1"/>
    <property type="molecule type" value="Genomic_DNA"/>
</dbReference>
<protein>
    <submittedName>
        <fullName evidence="1">Uncharacterized protein</fullName>
    </submittedName>
</protein>
<reference evidence="1" key="1">
    <citation type="journal article" date="2020" name="Stud. Mycol.">
        <title>101 Dothideomycetes genomes: a test case for predicting lifestyles and emergence of pathogens.</title>
        <authorList>
            <person name="Haridas S."/>
            <person name="Albert R."/>
            <person name="Binder M."/>
            <person name="Bloem J."/>
            <person name="Labutti K."/>
            <person name="Salamov A."/>
            <person name="Andreopoulos B."/>
            <person name="Baker S."/>
            <person name="Barry K."/>
            <person name="Bills G."/>
            <person name="Bluhm B."/>
            <person name="Cannon C."/>
            <person name="Castanera R."/>
            <person name="Culley D."/>
            <person name="Daum C."/>
            <person name="Ezra D."/>
            <person name="Gonzalez J."/>
            <person name="Henrissat B."/>
            <person name="Kuo A."/>
            <person name="Liang C."/>
            <person name="Lipzen A."/>
            <person name="Lutzoni F."/>
            <person name="Magnuson J."/>
            <person name="Mondo S."/>
            <person name="Nolan M."/>
            <person name="Ohm R."/>
            <person name="Pangilinan J."/>
            <person name="Park H.-J."/>
            <person name="Ramirez L."/>
            <person name="Alfaro M."/>
            <person name="Sun H."/>
            <person name="Tritt A."/>
            <person name="Yoshinaga Y."/>
            <person name="Zwiers L.-H."/>
            <person name="Turgeon B."/>
            <person name="Goodwin S."/>
            <person name="Spatafora J."/>
            <person name="Crous P."/>
            <person name="Grigoriev I."/>
        </authorList>
    </citation>
    <scope>NUCLEOTIDE SEQUENCE</scope>
    <source>
        <strain evidence="1">CBS 627.86</strain>
    </source>
</reference>
<proteinExistence type="predicted"/>
<sequence>MAENRFINHRMKTKPETCDTDTILRSISGPIFNFGIALSRPRCSLPVPSLQRKTLGYSGRLACIQGPRFCKPRSIGLKQWWGWKSAVTAVRHTSPAAVIGSSGVVSQSPMSWQLLAQAGRRRPLHEKSQMRLDIEGTHGSLVEQIHTRFVLQRGWELHTSGCT</sequence>
<evidence type="ECO:0000313" key="1">
    <source>
        <dbReference type="EMBL" id="KAF2109576.1"/>
    </source>
</evidence>
<dbReference type="AlphaFoldDB" id="A0A6A5YR05"/>
<organism evidence="1 2">
    <name type="scientific">Lophiotrema nucula</name>
    <dbReference type="NCBI Taxonomy" id="690887"/>
    <lineage>
        <taxon>Eukaryota</taxon>
        <taxon>Fungi</taxon>
        <taxon>Dikarya</taxon>
        <taxon>Ascomycota</taxon>
        <taxon>Pezizomycotina</taxon>
        <taxon>Dothideomycetes</taxon>
        <taxon>Pleosporomycetidae</taxon>
        <taxon>Pleosporales</taxon>
        <taxon>Lophiotremataceae</taxon>
        <taxon>Lophiotrema</taxon>
    </lineage>
</organism>
<dbReference type="Proteomes" id="UP000799770">
    <property type="component" value="Unassembled WGS sequence"/>
</dbReference>
<gene>
    <name evidence="1" type="ORF">BDV96DRAFT_230397</name>
</gene>
<accession>A0A6A5YR05</accession>
<name>A0A6A5YR05_9PLEO</name>
<keyword evidence="2" id="KW-1185">Reference proteome</keyword>